<keyword evidence="5" id="KW-0863">Zinc-finger</keyword>
<dbReference type="InterPro" id="IPR055046">
    <property type="entry name" value="Nab2-like_Znf-CCCH"/>
</dbReference>
<dbReference type="Pfam" id="PF14608">
    <property type="entry name" value="zf-CCCH_2"/>
    <property type="match status" value="3"/>
</dbReference>
<dbReference type="Gene3D" id="4.10.1000.40">
    <property type="match status" value="1"/>
</dbReference>
<evidence type="ECO:0000256" key="4">
    <source>
        <dbReference type="ARBA" id="ARBA00022737"/>
    </source>
</evidence>
<dbReference type="GO" id="GO:0008143">
    <property type="term" value="F:poly(A) binding"/>
    <property type="evidence" value="ECO:0007669"/>
    <property type="project" value="InterPro"/>
</dbReference>
<keyword evidence="7" id="KW-0539">Nucleus</keyword>
<feature type="region of interest" description="Disordered" evidence="8">
    <location>
        <begin position="174"/>
        <end position="196"/>
    </location>
</feature>
<dbReference type="GO" id="GO:0008270">
    <property type="term" value="F:zinc ion binding"/>
    <property type="evidence" value="ECO:0007669"/>
    <property type="project" value="UniProtKB-KW"/>
</dbReference>
<feature type="region of interest" description="Disordered" evidence="8">
    <location>
        <begin position="277"/>
        <end position="324"/>
    </location>
</feature>
<feature type="compositionally biased region" description="Basic and acidic residues" evidence="8">
    <location>
        <begin position="517"/>
        <end position="528"/>
    </location>
</feature>
<evidence type="ECO:0000256" key="5">
    <source>
        <dbReference type="ARBA" id="ARBA00022771"/>
    </source>
</evidence>
<dbReference type="Pfam" id="PF22683">
    <property type="entry name" value="Nab2-like_zf-CCCH"/>
    <property type="match status" value="1"/>
</dbReference>
<evidence type="ECO:0000256" key="8">
    <source>
        <dbReference type="SAM" id="MobiDB-lite"/>
    </source>
</evidence>
<feature type="compositionally biased region" description="Low complexity" evidence="8">
    <location>
        <begin position="277"/>
        <end position="294"/>
    </location>
</feature>
<dbReference type="eggNOG" id="KOG3702">
    <property type="taxonomic scope" value="Eukaryota"/>
</dbReference>
<accession>S3C7C9</accession>
<gene>
    <name evidence="10" type="ORF">F503_00558</name>
</gene>
<comment type="similarity">
    <text evidence="2">Belongs to the ZC3H14 family.</text>
</comment>
<protein>
    <submittedName>
        <fullName evidence="10">Nuclear polyadenylated rna-binding protein nab2</fullName>
    </submittedName>
</protein>
<evidence type="ECO:0000256" key="6">
    <source>
        <dbReference type="ARBA" id="ARBA00022833"/>
    </source>
</evidence>
<evidence type="ECO:0000313" key="11">
    <source>
        <dbReference type="Proteomes" id="UP000016923"/>
    </source>
</evidence>
<dbReference type="SUPFAM" id="SSF81995">
    <property type="entry name" value="beta-sandwich domain of Sec23/24"/>
    <property type="match status" value="1"/>
</dbReference>
<dbReference type="GO" id="GO:0005737">
    <property type="term" value="C:cytoplasm"/>
    <property type="evidence" value="ECO:0007669"/>
    <property type="project" value="TreeGrafter"/>
</dbReference>
<feature type="region of interest" description="Disordered" evidence="8">
    <location>
        <begin position="88"/>
        <end position="157"/>
    </location>
</feature>
<feature type="compositionally biased region" description="Polar residues" evidence="8">
    <location>
        <begin position="88"/>
        <end position="109"/>
    </location>
</feature>
<evidence type="ECO:0000256" key="2">
    <source>
        <dbReference type="ARBA" id="ARBA00008423"/>
    </source>
</evidence>
<reference evidence="10 11" key="1">
    <citation type="journal article" date="2013" name="BMC Genomics">
        <title>The genome and transcriptome of the pine saprophyte Ophiostoma piceae, and a comparison with the bark beetle-associated pine pathogen Grosmannia clavigera.</title>
        <authorList>
            <person name="Haridas S."/>
            <person name="Wang Y."/>
            <person name="Lim L."/>
            <person name="Massoumi Alamouti S."/>
            <person name="Jackman S."/>
            <person name="Docking R."/>
            <person name="Robertson G."/>
            <person name="Birol I."/>
            <person name="Bohlmann J."/>
            <person name="Breuil C."/>
        </authorList>
    </citation>
    <scope>NUCLEOTIDE SEQUENCE [LARGE SCALE GENOMIC DNA]</scope>
    <source>
        <strain evidence="10 11">UAMH 11346</strain>
    </source>
</reference>
<dbReference type="InterPro" id="IPR040366">
    <property type="entry name" value="Nab2/ZC3H14"/>
</dbReference>
<keyword evidence="4" id="KW-0677">Repeat</keyword>
<name>S3C7C9_OPHP1</name>
<dbReference type="Gene3D" id="4.10.1000.30">
    <property type="match status" value="1"/>
</dbReference>
<organism evidence="10 11">
    <name type="scientific">Ophiostoma piceae (strain UAMH 11346)</name>
    <name type="common">Sap stain fungus</name>
    <dbReference type="NCBI Taxonomy" id="1262450"/>
    <lineage>
        <taxon>Eukaryota</taxon>
        <taxon>Fungi</taxon>
        <taxon>Dikarya</taxon>
        <taxon>Ascomycota</taxon>
        <taxon>Pezizomycotina</taxon>
        <taxon>Sordariomycetes</taxon>
        <taxon>Sordariomycetidae</taxon>
        <taxon>Ophiostomatales</taxon>
        <taxon>Ophiostomataceae</taxon>
        <taxon>Ophiostoma</taxon>
    </lineage>
</organism>
<dbReference type="PANTHER" id="PTHR14738">
    <property type="entry name" value="ZINC FINGER CCCH DOMAIN-CONTAINING PROTEIN 14"/>
    <property type="match status" value="1"/>
</dbReference>
<evidence type="ECO:0000256" key="3">
    <source>
        <dbReference type="ARBA" id="ARBA00022723"/>
    </source>
</evidence>
<feature type="domain" description="Nab2-like CCCH zinc finger" evidence="9">
    <location>
        <begin position="481"/>
        <end position="500"/>
    </location>
</feature>
<dbReference type="VEuPathDB" id="FungiDB:F503_00558"/>
<dbReference type="PANTHER" id="PTHR14738:SF29">
    <property type="entry name" value="ZINC FINGER CCCH DOMAIN-CONTAINING PROTEIN 14"/>
    <property type="match status" value="1"/>
</dbReference>
<keyword evidence="6" id="KW-0862">Zinc</keyword>
<dbReference type="FunFam" id="4.10.1000.30:FF:000002">
    <property type="entry name" value="Nuclear polyadenylated RNA-binding protein Nab2"/>
    <property type="match status" value="1"/>
</dbReference>
<dbReference type="OrthoDB" id="438553at2759"/>
<dbReference type="AlphaFoldDB" id="S3C7C9"/>
<dbReference type="HOGENOM" id="CLU_027088_1_0_1"/>
<keyword evidence="11" id="KW-1185">Reference proteome</keyword>
<dbReference type="STRING" id="1262450.S3C7C9"/>
<evidence type="ECO:0000259" key="9">
    <source>
        <dbReference type="Pfam" id="PF22683"/>
    </source>
</evidence>
<feature type="region of interest" description="Disordered" evidence="8">
    <location>
        <begin position="517"/>
        <end position="556"/>
    </location>
</feature>
<dbReference type="FunFam" id="4.10.1000.40:FF:000002">
    <property type="entry name" value="Nuclear polyadenylated RNA-binding protein Nab2"/>
    <property type="match status" value="1"/>
</dbReference>
<dbReference type="GO" id="GO:0005634">
    <property type="term" value="C:nucleus"/>
    <property type="evidence" value="ECO:0007669"/>
    <property type="project" value="UniProtKB-SubCell"/>
</dbReference>
<evidence type="ECO:0000313" key="10">
    <source>
        <dbReference type="EMBL" id="EPE07836.1"/>
    </source>
</evidence>
<comment type="subcellular location">
    <subcellularLocation>
        <location evidence="1">Nucleus</location>
    </subcellularLocation>
</comment>
<evidence type="ECO:0000256" key="1">
    <source>
        <dbReference type="ARBA" id="ARBA00004123"/>
    </source>
</evidence>
<sequence>MPVEVSMNTPLADALQHDVQNKLVENGWAPGDSSDTTMAEYLILMVVNGKLEDEIAVELASDLLNLGPEDNSAREFSRWLFATIDSQNARINGPPQGQLQGPESHQQGAPTGDEDMDMDLSTPDNLGDIVAPTGPKALRNGAGNFRGGRDKRQMGQINRQMDRVNNDSVLHRIRGQGGPSDRINSHNSRGGANGRGGMGGFGNGRQQRHMNGGTQARFNHALQNMAGATPNNWMGPPGGPQPGQPPMQPGPMDVYAMLEQQSRMMQQMQQQMQQQQQLMQGNQNRRGGMNNRGRPLADRVQGRNNNSFNNNNNNKPRNGHDDIVLGDLGDLNDVLKNGNGSAAGEGSTAGEGNDIDMALGDSRLNGGANSGNIADTICKFNLHCANKDCKFAHQSPAAPPGATVNVHETCSFGAACKNKKCTSRHPSPAARAAHQSEMDCKFYPNCTNPHCPFRHPSMPPCRNGGDCTARGCKFTHVQTMCKFRPCTNRFCTFKHEEGQRGAFPDKVWTADGKLEGDNTHISERKFVDESAPEETILPDADADANKPAAPEEPVIA</sequence>
<keyword evidence="3" id="KW-0479">Metal-binding</keyword>
<proteinExistence type="inferred from homology"/>
<dbReference type="EMBL" id="KE148150">
    <property type="protein sequence ID" value="EPE07836.1"/>
    <property type="molecule type" value="Genomic_DNA"/>
</dbReference>
<evidence type="ECO:0000256" key="7">
    <source>
        <dbReference type="ARBA" id="ARBA00023242"/>
    </source>
</evidence>
<dbReference type="Proteomes" id="UP000016923">
    <property type="component" value="Unassembled WGS sequence"/>
</dbReference>
<dbReference type="OMA" id="CPYAHQS"/>
<dbReference type="GO" id="GO:0043488">
    <property type="term" value="P:regulation of mRNA stability"/>
    <property type="evidence" value="ECO:0007669"/>
    <property type="project" value="InterPro"/>
</dbReference>
<feature type="compositionally biased region" description="Low complexity" evidence="8">
    <location>
        <begin position="304"/>
        <end position="314"/>
    </location>
</feature>